<dbReference type="GO" id="GO:0003729">
    <property type="term" value="F:mRNA binding"/>
    <property type="evidence" value="ECO:0007669"/>
    <property type="project" value="UniProtKB-ARBA"/>
</dbReference>
<comment type="subcellular location">
    <subcellularLocation>
        <location evidence="1">Mitochondrion</location>
    </subcellularLocation>
</comment>
<dbReference type="PROSITE" id="PS51375">
    <property type="entry name" value="PPR"/>
    <property type="match status" value="2"/>
</dbReference>
<comment type="caution">
    <text evidence="7">The sequence shown here is derived from an EMBL/GenBank/DDBJ whole genome shotgun (WGS) entry which is preliminary data.</text>
</comment>
<evidence type="ECO:0000256" key="6">
    <source>
        <dbReference type="PROSITE-ProRule" id="PRU00708"/>
    </source>
</evidence>
<dbReference type="FunFam" id="1.25.40.10:FF:000385">
    <property type="entry name" value="Pentatricopeptide repeat-containing protein mitochondrial"/>
    <property type="match status" value="1"/>
</dbReference>
<evidence type="ECO:0000256" key="3">
    <source>
        <dbReference type="ARBA" id="ARBA00022737"/>
    </source>
</evidence>
<dbReference type="EMBL" id="BSYR01000012">
    <property type="protein sequence ID" value="GMI76020.1"/>
    <property type="molecule type" value="Genomic_DNA"/>
</dbReference>
<evidence type="ECO:0000256" key="1">
    <source>
        <dbReference type="ARBA" id="ARBA00004173"/>
    </source>
</evidence>
<reference evidence="7" key="1">
    <citation type="submission" date="2023-05" db="EMBL/GenBank/DDBJ databases">
        <title>Genome and transcriptome analyses reveal genes involved in the formation of fine ridges on petal epidermal cells in Hibiscus trionum.</title>
        <authorList>
            <person name="Koshimizu S."/>
            <person name="Masuda S."/>
            <person name="Ishii T."/>
            <person name="Shirasu K."/>
            <person name="Hoshino A."/>
            <person name="Arita M."/>
        </authorList>
    </citation>
    <scope>NUCLEOTIDE SEQUENCE</scope>
    <source>
        <strain evidence="7">Hamamatsu line</strain>
    </source>
</reference>
<dbReference type="GO" id="GO:0005739">
    <property type="term" value="C:mitochondrion"/>
    <property type="evidence" value="ECO:0007669"/>
    <property type="project" value="UniProtKB-SubCell"/>
</dbReference>
<keyword evidence="8" id="KW-1185">Reference proteome</keyword>
<gene>
    <name evidence="7" type="ORF">HRI_001271300</name>
</gene>
<evidence type="ECO:0000313" key="7">
    <source>
        <dbReference type="EMBL" id="GMI76020.1"/>
    </source>
</evidence>
<comment type="similarity">
    <text evidence="2">Belongs to the PPR family. P subfamily.</text>
</comment>
<accession>A0A9W7HE86</accession>
<dbReference type="InterPro" id="IPR002885">
    <property type="entry name" value="PPR_rpt"/>
</dbReference>
<feature type="repeat" description="PPR" evidence="6">
    <location>
        <begin position="172"/>
        <end position="206"/>
    </location>
</feature>
<dbReference type="AlphaFoldDB" id="A0A9W7HE86"/>
<protein>
    <recommendedName>
        <fullName evidence="9">Pentatricopeptide repeat-containing protein</fullName>
    </recommendedName>
</protein>
<evidence type="ECO:0000256" key="2">
    <source>
        <dbReference type="ARBA" id="ARBA00007626"/>
    </source>
</evidence>
<dbReference type="PANTHER" id="PTHR45717:SF8">
    <property type="entry name" value="OS01G0301000 PROTEIN"/>
    <property type="match status" value="1"/>
</dbReference>
<name>A0A9W7HE86_HIBTR</name>
<keyword evidence="5" id="KW-0496">Mitochondrion</keyword>
<proteinExistence type="inferred from homology"/>
<evidence type="ECO:0008006" key="9">
    <source>
        <dbReference type="Google" id="ProtNLM"/>
    </source>
</evidence>
<dbReference type="PANTHER" id="PTHR45717">
    <property type="entry name" value="OS12G0527900 PROTEIN"/>
    <property type="match status" value="1"/>
</dbReference>
<feature type="repeat" description="PPR" evidence="6">
    <location>
        <begin position="137"/>
        <end position="171"/>
    </location>
</feature>
<keyword evidence="4" id="KW-0809">Transit peptide</keyword>
<evidence type="ECO:0000313" key="8">
    <source>
        <dbReference type="Proteomes" id="UP001165190"/>
    </source>
</evidence>
<dbReference type="Gene3D" id="1.25.40.10">
    <property type="entry name" value="Tetratricopeptide repeat domain"/>
    <property type="match status" value="2"/>
</dbReference>
<dbReference type="Pfam" id="PF01535">
    <property type="entry name" value="PPR"/>
    <property type="match status" value="4"/>
</dbReference>
<dbReference type="InterPro" id="IPR011990">
    <property type="entry name" value="TPR-like_helical_dom_sf"/>
</dbReference>
<dbReference type="Proteomes" id="UP001165190">
    <property type="component" value="Unassembled WGS sequence"/>
</dbReference>
<sequence length="501" mass="57638">MNFKNLIPLRSWLVRKLCTSAADYATASGVRVAARNRNMLYPRLSALGATGGTVSETLNDFIMEGKKIRKDELVRCVKELRKYRRYQHSLDIMDWMEKRNIHFSHIDHAVRLDLTAKTKGLAAAEDYLSALPPDAKNKMTYGSLLNCYCNNLMKDKALSLFKKMDELELIDNSLPFNNLMCLYLRSGQPEKVPELITELKRRNIPLGHLSYILWMQSYADINDIEGVESVLEELLNDGKVKVTWTTYSNLAAIYVKAGQFEKAEVYLKKLETDKKPHQREAYHFLISLYAGTSNRAEVFRLWEALKRDFSGVNNTSYLIMIQALTKLKDFDGMKGCFEEWESSCSIYDRRLASSTIRGYLLGDMLEEAELVFDNAVKRSKGPFTKAREHFMIYFLNKGRCDMALKHMEAAVSEVEDWIPSIPETKQAFFKYFFNERDVEAAEELCKILKNNNGLDSEAYHWLLKTYVAAGKVAPDMRQRLEDDGIEISNELQDLLVKACPE</sequence>
<dbReference type="NCBIfam" id="TIGR00756">
    <property type="entry name" value="PPR"/>
    <property type="match status" value="1"/>
</dbReference>
<evidence type="ECO:0000256" key="4">
    <source>
        <dbReference type="ARBA" id="ARBA00022946"/>
    </source>
</evidence>
<organism evidence="7 8">
    <name type="scientific">Hibiscus trionum</name>
    <name type="common">Flower of an hour</name>
    <dbReference type="NCBI Taxonomy" id="183268"/>
    <lineage>
        <taxon>Eukaryota</taxon>
        <taxon>Viridiplantae</taxon>
        <taxon>Streptophyta</taxon>
        <taxon>Embryophyta</taxon>
        <taxon>Tracheophyta</taxon>
        <taxon>Spermatophyta</taxon>
        <taxon>Magnoliopsida</taxon>
        <taxon>eudicotyledons</taxon>
        <taxon>Gunneridae</taxon>
        <taxon>Pentapetalae</taxon>
        <taxon>rosids</taxon>
        <taxon>malvids</taxon>
        <taxon>Malvales</taxon>
        <taxon>Malvaceae</taxon>
        <taxon>Malvoideae</taxon>
        <taxon>Hibiscus</taxon>
    </lineage>
</organism>
<dbReference type="SUPFAM" id="SSF48452">
    <property type="entry name" value="TPR-like"/>
    <property type="match status" value="1"/>
</dbReference>
<evidence type="ECO:0000256" key="5">
    <source>
        <dbReference type="ARBA" id="ARBA00023128"/>
    </source>
</evidence>
<keyword evidence="3" id="KW-0677">Repeat</keyword>
<dbReference type="OrthoDB" id="1717827at2759"/>